<feature type="non-terminal residue" evidence="1">
    <location>
        <position position="1"/>
    </location>
</feature>
<dbReference type="Proteomes" id="UP000054560">
    <property type="component" value="Unassembled WGS sequence"/>
</dbReference>
<reference evidence="1 2" key="1">
    <citation type="submission" date="2011-02" db="EMBL/GenBank/DDBJ databases">
        <title>The Genome Sequence of Sphaeroforma arctica JP610.</title>
        <authorList>
            <consortium name="The Broad Institute Genome Sequencing Platform"/>
            <person name="Russ C."/>
            <person name="Cuomo C."/>
            <person name="Young S.K."/>
            <person name="Zeng Q."/>
            <person name="Gargeya S."/>
            <person name="Alvarado L."/>
            <person name="Berlin A."/>
            <person name="Chapman S.B."/>
            <person name="Chen Z."/>
            <person name="Freedman E."/>
            <person name="Gellesch M."/>
            <person name="Goldberg J."/>
            <person name="Griggs A."/>
            <person name="Gujja S."/>
            <person name="Heilman E."/>
            <person name="Heiman D."/>
            <person name="Howarth C."/>
            <person name="Mehta T."/>
            <person name="Neiman D."/>
            <person name="Pearson M."/>
            <person name="Roberts A."/>
            <person name="Saif S."/>
            <person name="Shea T."/>
            <person name="Shenoy N."/>
            <person name="Sisk P."/>
            <person name="Stolte C."/>
            <person name="Sykes S."/>
            <person name="White J."/>
            <person name="Yandava C."/>
            <person name="Burger G."/>
            <person name="Gray M.W."/>
            <person name="Holland P.W.H."/>
            <person name="King N."/>
            <person name="Lang F.B.F."/>
            <person name="Roger A.J."/>
            <person name="Ruiz-Trillo I."/>
            <person name="Haas B."/>
            <person name="Nusbaum C."/>
            <person name="Birren B."/>
        </authorList>
    </citation>
    <scope>NUCLEOTIDE SEQUENCE [LARGE SCALE GENOMIC DNA]</scope>
    <source>
        <strain evidence="1 2">JP610</strain>
    </source>
</reference>
<keyword evidence="2" id="KW-1185">Reference proteome</keyword>
<organism evidence="1 2">
    <name type="scientific">Sphaeroforma arctica JP610</name>
    <dbReference type="NCBI Taxonomy" id="667725"/>
    <lineage>
        <taxon>Eukaryota</taxon>
        <taxon>Ichthyosporea</taxon>
        <taxon>Ichthyophonida</taxon>
        <taxon>Sphaeroforma</taxon>
    </lineage>
</organism>
<evidence type="ECO:0000313" key="2">
    <source>
        <dbReference type="Proteomes" id="UP000054560"/>
    </source>
</evidence>
<dbReference type="EMBL" id="KQ245710">
    <property type="protein sequence ID" value="KNC73363.1"/>
    <property type="molecule type" value="Genomic_DNA"/>
</dbReference>
<dbReference type="GeneID" id="25914581"/>
<dbReference type="RefSeq" id="XP_014147265.1">
    <property type="nucleotide sequence ID" value="XM_014291790.1"/>
</dbReference>
<accession>A0A0L0FB93</accession>
<gene>
    <name evidence="1" type="ORF">SARC_14077</name>
</gene>
<evidence type="ECO:0000313" key="1">
    <source>
        <dbReference type="EMBL" id="KNC73363.1"/>
    </source>
</evidence>
<protein>
    <submittedName>
        <fullName evidence="1">Uncharacterized protein</fullName>
    </submittedName>
</protein>
<name>A0A0L0FB93_9EUKA</name>
<proteinExistence type="predicted"/>
<sequence length="75" mass="8359">EDGGNEHEEANAAFAALPIQQQLIMAEKFRAFADNMKSGLNKKIKTMKEGAVVTKDDILDILDSVKASYPMYMHE</sequence>
<dbReference type="AlphaFoldDB" id="A0A0L0FB93"/>